<evidence type="ECO:0000313" key="2">
    <source>
        <dbReference type="EMBL" id="TEU24915.1"/>
    </source>
</evidence>
<dbReference type="Pfam" id="PF12462">
    <property type="entry name" value="Helicase_IV_N"/>
    <property type="match status" value="1"/>
</dbReference>
<sequence length="111" mass="12804">MHITPSLFSYLLNSQVRWQLSYQYPQLSLVQDSVEKTLGLDQQLNVEVTYGLFWANVQVLTANQTYLFKGVNKQKATEFKAVIQQDVEYFKLAKQSDALKAQLLPFLAQRS</sequence>
<protein>
    <recommendedName>
        <fullName evidence="1">DNA helicase IV N-terminal domain-containing protein</fullName>
    </recommendedName>
</protein>
<dbReference type="Proteomes" id="UP000297834">
    <property type="component" value="Unassembled WGS sequence"/>
</dbReference>
<feature type="domain" description="DNA helicase IV N-terminal" evidence="1">
    <location>
        <begin position="1"/>
        <end position="102"/>
    </location>
</feature>
<reference evidence="2 3" key="1">
    <citation type="submission" date="2019-03" db="EMBL/GenBank/DDBJ databases">
        <title>Alkanindiges illinoisensis: a potential pathogenic isolated from ascites of a gastric cancer patient with abdominal metastasis.</title>
        <authorList>
            <person name="Hu X."/>
            <person name="Yang B."/>
            <person name="Yan X."/>
            <person name="Lin L."/>
            <person name="Zhao H."/>
            <person name="Zhou F."/>
            <person name="Su B."/>
            <person name="Chen J."/>
            <person name="Rui Y."/>
            <person name="Wang Q."/>
            <person name="Zheng L."/>
        </authorList>
    </citation>
    <scope>NUCLEOTIDE SEQUENCE [LARGE SCALE GENOMIC DNA]</scope>
    <source>
        <strain evidence="2 3">NFYY 23406</strain>
    </source>
</reference>
<comment type="caution">
    <text evidence="2">The sequence shown here is derived from an EMBL/GenBank/DDBJ whole genome shotgun (WGS) entry which is preliminary data.</text>
</comment>
<dbReference type="RefSeq" id="WP_134244999.1">
    <property type="nucleotide sequence ID" value="NZ_SNTY01000048.1"/>
</dbReference>
<dbReference type="EMBL" id="SNTY01000048">
    <property type="protein sequence ID" value="TEU24915.1"/>
    <property type="molecule type" value="Genomic_DNA"/>
</dbReference>
<dbReference type="AlphaFoldDB" id="A0A4Y7XAF7"/>
<evidence type="ECO:0000259" key="1">
    <source>
        <dbReference type="Pfam" id="PF12462"/>
    </source>
</evidence>
<gene>
    <name evidence="2" type="ORF">E2B99_11020</name>
</gene>
<evidence type="ECO:0000313" key="3">
    <source>
        <dbReference type="Proteomes" id="UP000297834"/>
    </source>
</evidence>
<keyword evidence="3" id="KW-1185">Reference proteome</keyword>
<organism evidence="2 3">
    <name type="scientific">Alkanindiges illinoisensis</name>
    <dbReference type="NCBI Taxonomy" id="197183"/>
    <lineage>
        <taxon>Bacteria</taxon>
        <taxon>Pseudomonadati</taxon>
        <taxon>Pseudomonadota</taxon>
        <taxon>Gammaproteobacteria</taxon>
        <taxon>Moraxellales</taxon>
        <taxon>Moraxellaceae</taxon>
        <taxon>Alkanindiges</taxon>
    </lineage>
</organism>
<name>A0A4Y7XAF7_9GAMM</name>
<accession>A0A4Y7XAF7</accession>
<proteinExistence type="predicted"/>
<dbReference type="OrthoDB" id="5298826at2"/>
<dbReference type="InterPro" id="IPR022161">
    <property type="entry name" value="Helicase_IV_N"/>
</dbReference>